<comment type="caution">
    <text evidence="7">The sequence shown here is derived from an EMBL/GenBank/DDBJ whole genome shotgun (WGS) entry which is preliminary data.</text>
</comment>
<dbReference type="Gene3D" id="1.10.940.10">
    <property type="entry name" value="NusB-like"/>
    <property type="match status" value="1"/>
</dbReference>
<dbReference type="InterPro" id="IPR035926">
    <property type="entry name" value="NusB-like_sf"/>
</dbReference>
<dbReference type="Pfam" id="PF01029">
    <property type="entry name" value="NusB"/>
    <property type="match status" value="1"/>
</dbReference>
<evidence type="ECO:0000256" key="5">
    <source>
        <dbReference type="ARBA" id="ARBA00023163"/>
    </source>
</evidence>
<dbReference type="SUPFAM" id="SSF48013">
    <property type="entry name" value="NusB-like"/>
    <property type="match status" value="1"/>
</dbReference>
<accession>A0A845SBE8</accession>
<dbReference type="GO" id="GO:0003723">
    <property type="term" value="F:RNA binding"/>
    <property type="evidence" value="ECO:0007669"/>
    <property type="project" value="UniProtKB-KW"/>
</dbReference>
<feature type="domain" description="NusB/RsmB/TIM44" evidence="6">
    <location>
        <begin position="7"/>
        <end position="124"/>
    </location>
</feature>
<dbReference type="InterPro" id="IPR011605">
    <property type="entry name" value="NusB_fam"/>
</dbReference>
<evidence type="ECO:0000256" key="4">
    <source>
        <dbReference type="ARBA" id="ARBA00023015"/>
    </source>
</evidence>
<evidence type="ECO:0000256" key="2">
    <source>
        <dbReference type="ARBA" id="ARBA00022814"/>
    </source>
</evidence>
<comment type="similarity">
    <text evidence="1">Belongs to the NusB family.</text>
</comment>
<dbReference type="InterPro" id="IPR006027">
    <property type="entry name" value="NusB_RsmB_TIM44"/>
</dbReference>
<name>A0A845SBE8_9PROT</name>
<dbReference type="GO" id="GO:0031564">
    <property type="term" value="P:transcription antitermination"/>
    <property type="evidence" value="ECO:0007669"/>
    <property type="project" value="UniProtKB-KW"/>
</dbReference>
<evidence type="ECO:0000256" key="3">
    <source>
        <dbReference type="ARBA" id="ARBA00022884"/>
    </source>
</evidence>
<evidence type="ECO:0000313" key="7">
    <source>
        <dbReference type="EMBL" id="NCU63051.1"/>
    </source>
</evidence>
<keyword evidence="2" id="KW-0889">Transcription antitermination</keyword>
<dbReference type="GO" id="GO:0006353">
    <property type="term" value="P:DNA-templated transcription termination"/>
    <property type="evidence" value="ECO:0007669"/>
    <property type="project" value="InterPro"/>
</dbReference>
<dbReference type="AlphaFoldDB" id="A0A845SBE8"/>
<keyword evidence="5" id="KW-0804">Transcription</keyword>
<sequence>MTNIKNNSRLIIVQLLYSYYLNQEKLLFDFKNPYKRFIKKICNGVIENNSSLEEKLISYLDKKFDLKNFEIIFSIILKAAIYEIFFYKKTPFKVVIDEYLKITKMFLNDKQKNIINAVLDKIAKTV</sequence>
<keyword evidence="4" id="KW-0805">Transcription regulation</keyword>
<evidence type="ECO:0000313" key="8">
    <source>
        <dbReference type="Proteomes" id="UP000572953"/>
    </source>
</evidence>
<evidence type="ECO:0000256" key="1">
    <source>
        <dbReference type="ARBA" id="ARBA00005952"/>
    </source>
</evidence>
<organism evidence="7 8">
    <name type="scientific">Candidatus Fonsibacter lacus</name>
    <dbReference type="NCBI Taxonomy" id="2576439"/>
    <lineage>
        <taxon>Bacteria</taxon>
        <taxon>Pseudomonadati</taxon>
        <taxon>Pseudomonadota</taxon>
        <taxon>Alphaproteobacteria</taxon>
        <taxon>Candidatus Pelagibacterales</taxon>
        <taxon>Candidatus Pelagibacterales incertae sedis</taxon>
        <taxon>Candidatus Fonsibacter</taxon>
    </lineage>
</organism>
<reference evidence="7 8" key="1">
    <citation type="submission" date="2018-10" db="EMBL/GenBank/DDBJ databases">
        <title>Iterative Subtractive Binning of Freshwater Chronoseries Metagenomes Recovers Nearly Complete Genomes from over Four Hundred Novel Species.</title>
        <authorList>
            <person name="Rodriguez-R L.M."/>
            <person name="Tsementzi D."/>
            <person name="Luo C."/>
            <person name="Konstantinidis K.T."/>
        </authorList>
    </citation>
    <scope>NUCLEOTIDE SEQUENCE [LARGE SCALE GENOMIC DNA]</scope>
    <source>
        <strain evidence="7">WB7_2B_003</strain>
    </source>
</reference>
<gene>
    <name evidence="7" type="ORF">EBV78_03040</name>
</gene>
<proteinExistence type="inferred from homology"/>
<evidence type="ECO:0000259" key="6">
    <source>
        <dbReference type="Pfam" id="PF01029"/>
    </source>
</evidence>
<dbReference type="GO" id="GO:0005829">
    <property type="term" value="C:cytosol"/>
    <property type="evidence" value="ECO:0007669"/>
    <property type="project" value="TreeGrafter"/>
</dbReference>
<keyword evidence="3" id="KW-0694">RNA-binding</keyword>
<dbReference type="Proteomes" id="UP000572953">
    <property type="component" value="Unassembled WGS sequence"/>
</dbReference>
<dbReference type="EMBL" id="RGGN01000101">
    <property type="protein sequence ID" value="NCU63051.1"/>
    <property type="molecule type" value="Genomic_DNA"/>
</dbReference>
<dbReference type="PANTHER" id="PTHR11078:SF3">
    <property type="entry name" value="ANTITERMINATION NUSB DOMAIN-CONTAINING PROTEIN"/>
    <property type="match status" value="1"/>
</dbReference>
<protein>
    <submittedName>
        <fullName evidence="7">Transcription antitermination protein NusB</fullName>
    </submittedName>
</protein>
<dbReference type="PANTHER" id="PTHR11078">
    <property type="entry name" value="N UTILIZATION SUBSTANCE PROTEIN B-RELATED"/>
    <property type="match status" value="1"/>
</dbReference>